<dbReference type="InterPro" id="IPR035897">
    <property type="entry name" value="Toll_tir_struct_dom_sf"/>
</dbReference>
<dbReference type="InterPro" id="IPR002372">
    <property type="entry name" value="PQQ_rpt_dom"/>
</dbReference>
<dbReference type="SUPFAM" id="SSF50998">
    <property type="entry name" value="Quinoprotein alcohol dehydrogenase-like"/>
    <property type="match status" value="2"/>
</dbReference>
<dbReference type="Pfam" id="PF13360">
    <property type="entry name" value="PQQ_2"/>
    <property type="match status" value="2"/>
</dbReference>
<gene>
    <name evidence="2" type="ORF">F4559_003801</name>
</gene>
<dbReference type="Gene3D" id="2.40.10.480">
    <property type="match status" value="1"/>
</dbReference>
<dbReference type="PANTHER" id="PTHR34512">
    <property type="entry name" value="CELL SURFACE PROTEIN"/>
    <property type="match status" value="1"/>
</dbReference>
<accession>A0A7W7T4M9</accession>
<dbReference type="Gene3D" id="3.40.50.10140">
    <property type="entry name" value="Toll/interleukin-1 receptor homology (TIR) domain"/>
    <property type="match status" value="1"/>
</dbReference>
<dbReference type="SUPFAM" id="SSF52200">
    <property type="entry name" value="Toll/Interleukin receptor TIR domain"/>
    <property type="match status" value="1"/>
</dbReference>
<dbReference type="InterPro" id="IPR015943">
    <property type="entry name" value="WD40/YVTN_repeat-like_dom_sf"/>
</dbReference>
<dbReference type="RefSeq" id="WP_184670425.1">
    <property type="nucleotide sequence ID" value="NZ_BAABAI010000024.1"/>
</dbReference>
<keyword evidence="3" id="KW-1185">Reference proteome</keyword>
<dbReference type="Gene3D" id="2.130.10.10">
    <property type="entry name" value="YVTN repeat-like/Quinoprotein amine dehydrogenase"/>
    <property type="match status" value="1"/>
</dbReference>
<dbReference type="Gene3D" id="2.40.128.630">
    <property type="match status" value="1"/>
</dbReference>
<dbReference type="Pfam" id="PF13676">
    <property type="entry name" value="TIR_2"/>
    <property type="match status" value="1"/>
</dbReference>
<dbReference type="SMART" id="SM00255">
    <property type="entry name" value="TIR"/>
    <property type="match status" value="1"/>
</dbReference>
<dbReference type="AlphaFoldDB" id="A0A7W7T4M9"/>
<protein>
    <submittedName>
        <fullName evidence="2">Outer membrane protein assembly factor BamB</fullName>
    </submittedName>
</protein>
<dbReference type="PROSITE" id="PS50104">
    <property type="entry name" value="TIR"/>
    <property type="match status" value="1"/>
</dbReference>
<dbReference type="InterPro" id="IPR000157">
    <property type="entry name" value="TIR_dom"/>
</dbReference>
<comment type="caution">
    <text evidence="2">The sequence shown here is derived from an EMBL/GenBank/DDBJ whole genome shotgun (WGS) entry which is preliminary data.</text>
</comment>
<dbReference type="EMBL" id="JACHJS010000001">
    <property type="protein sequence ID" value="MBB4966442.1"/>
    <property type="molecule type" value="Genomic_DNA"/>
</dbReference>
<proteinExistence type="predicted"/>
<evidence type="ECO:0000313" key="3">
    <source>
        <dbReference type="Proteomes" id="UP000542674"/>
    </source>
</evidence>
<dbReference type="SMART" id="SM00564">
    <property type="entry name" value="PQQ"/>
    <property type="match status" value="7"/>
</dbReference>
<evidence type="ECO:0000313" key="2">
    <source>
        <dbReference type="EMBL" id="MBB4966442.1"/>
    </source>
</evidence>
<dbReference type="Proteomes" id="UP000542674">
    <property type="component" value="Unassembled WGS sequence"/>
</dbReference>
<dbReference type="InterPro" id="IPR018391">
    <property type="entry name" value="PQQ_b-propeller_rpt"/>
</dbReference>
<evidence type="ECO:0000259" key="1">
    <source>
        <dbReference type="PROSITE" id="PS50104"/>
    </source>
</evidence>
<sequence>MDEVRYDVALSYASADRAVAEEIAGRLTALGHRVFYDQARQAELWGTELPVVLERIYGRESRYCVVLVSRHYVESVWAREEFRSALAGALFGPDRADSVLPLRLDDTALPGLRPTVAYLDHRRLGTDAVVRLLLEKLGTSVEAAAHRFPRRRVLGYGLGLVAAAGGVYAAGRWSSTGPGTQRWHRHFTSACNPLVDSGNVYLALDDGSVVALNAADGAQRWRADMKGEMVLRCSVVEGLVLVAVTAGQDRGRLTALDADGEVRWTLDTEGWPWTQCPARDGRVYLGTASGWLYAVDRLTGKPGHAARLTAQVDEIAVALDAVYVATLTDGVLVLAESGEARWSRPAPTAVPGLAVDDDRLHYTVGGDPRAGKGGQVRTVGARDGEPLWTHDFDTLIQVGPTVARGRLLVPDLRGTLHCLEASTGKVLWQQDVDADLTNRVTVDGDVLYVGTRRGLAVLGLDTGEIRWSRDIVTTPPNDRYSAARPVLDDDSVYLGYGDATTSSGDGDVYAFSR</sequence>
<organism evidence="2 3">
    <name type="scientific">Saccharothrix violaceirubra</name>
    <dbReference type="NCBI Taxonomy" id="413306"/>
    <lineage>
        <taxon>Bacteria</taxon>
        <taxon>Bacillati</taxon>
        <taxon>Actinomycetota</taxon>
        <taxon>Actinomycetes</taxon>
        <taxon>Pseudonocardiales</taxon>
        <taxon>Pseudonocardiaceae</taxon>
        <taxon>Saccharothrix</taxon>
    </lineage>
</organism>
<reference evidence="2 3" key="1">
    <citation type="submission" date="2020-08" db="EMBL/GenBank/DDBJ databases">
        <title>Sequencing the genomes of 1000 actinobacteria strains.</title>
        <authorList>
            <person name="Klenk H.-P."/>
        </authorList>
    </citation>
    <scope>NUCLEOTIDE SEQUENCE [LARGE SCALE GENOMIC DNA]</scope>
    <source>
        <strain evidence="2 3">DSM 45084</strain>
    </source>
</reference>
<name>A0A7W7T4M9_9PSEU</name>
<dbReference type="PANTHER" id="PTHR34512:SF30">
    <property type="entry name" value="OUTER MEMBRANE PROTEIN ASSEMBLY FACTOR BAMB"/>
    <property type="match status" value="1"/>
</dbReference>
<dbReference type="GO" id="GO:0007165">
    <property type="term" value="P:signal transduction"/>
    <property type="evidence" value="ECO:0007669"/>
    <property type="project" value="InterPro"/>
</dbReference>
<dbReference type="InterPro" id="IPR011047">
    <property type="entry name" value="Quinoprotein_ADH-like_sf"/>
</dbReference>
<feature type="domain" description="TIR" evidence="1">
    <location>
        <begin position="4"/>
        <end position="137"/>
    </location>
</feature>